<dbReference type="EC" id="3.1.4.4" evidence="3"/>
<evidence type="ECO:0000256" key="2">
    <source>
        <dbReference type="ARBA" id="ARBA00008664"/>
    </source>
</evidence>
<dbReference type="RefSeq" id="WP_008157999.1">
    <property type="nucleotide sequence ID" value="NZ_JH976467.1"/>
</dbReference>
<dbReference type="GO" id="GO:0006793">
    <property type="term" value="P:phosphorus metabolic process"/>
    <property type="evidence" value="ECO:0007669"/>
    <property type="project" value="UniProtKB-ARBA"/>
</dbReference>
<comment type="similarity">
    <text evidence="2">Belongs to the phospholipase D family.</text>
</comment>
<dbReference type="InterPro" id="IPR051406">
    <property type="entry name" value="PLD_domain"/>
</dbReference>
<evidence type="ECO:0000259" key="7">
    <source>
        <dbReference type="PROSITE" id="PS50035"/>
    </source>
</evidence>
<comment type="catalytic activity">
    <reaction evidence="1">
        <text>a 1,2-diacyl-sn-glycero-3-phosphocholine + H2O = a 1,2-diacyl-sn-glycero-3-phosphate + choline + H(+)</text>
        <dbReference type="Rhea" id="RHEA:14445"/>
        <dbReference type="ChEBI" id="CHEBI:15354"/>
        <dbReference type="ChEBI" id="CHEBI:15377"/>
        <dbReference type="ChEBI" id="CHEBI:15378"/>
        <dbReference type="ChEBI" id="CHEBI:57643"/>
        <dbReference type="ChEBI" id="CHEBI:58608"/>
        <dbReference type="EC" id="3.1.4.4"/>
    </reaction>
</comment>
<dbReference type="InterPro" id="IPR001736">
    <property type="entry name" value="PLipase_D/transphosphatidylase"/>
</dbReference>
<keyword evidence="4" id="KW-0378">Hydrolase</keyword>
<keyword evidence="5" id="KW-0442">Lipid degradation</keyword>
<dbReference type="GO" id="GO:0016891">
    <property type="term" value="F:RNA endonuclease activity producing 5'-phosphomonoesters, hydrolytic mechanism"/>
    <property type="evidence" value="ECO:0007669"/>
    <property type="project" value="TreeGrafter"/>
</dbReference>
<evidence type="ECO:0000256" key="4">
    <source>
        <dbReference type="ARBA" id="ARBA00022801"/>
    </source>
</evidence>
<dbReference type="GO" id="GO:0016042">
    <property type="term" value="P:lipid catabolic process"/>
    <property type="evidence" value="ECO:0007669"/>
    <property type="project" value="UniProtKB-KW"/>
</dbReference>
<evidence type="ECO:0000256" key="5">
    <source>
        <dbReference type="ARBA" id="ARBA00022963"/>
    </source>
</evidence>
<dbReference type="eggNOG" id="COG1502">
    <property type="taxonomic scope" value="Bacteria"/>
</dbReference>
<name>K5YUW4_9BACT</name>
<proteinExistence type="inferred from homology"/>
<dbReference type="InterPro" id="IPR025202">
    <property type="entry name" value="PLD-like_dom"/>
</dbReference>
<dbReference type="PATRIC" id="fig|999419.3.peg.3189"/>
<dbReference type="EMBL" id="AGZP01000028">
    <property type="protein sequence ID" value="EKN06849.1"/>
    <property type="molecule type" value="Genomic_DNA"/>
</dbReference>
<evidence type="ECO:0000256" key="6">
    <source>
        <dbReference type="ARBA" id="ARBA00023098"/>
    </source>
</evidence>
<feature type="domain" description="PLD phosphodiesterase" evidence="7">
    <location>
        <begin position="172"/>
        <end position="199"/>
    </location>
</feature>
<dbReference type="AlphaFoldDB" id="K5YUW4"/>
<dbReference type="Proteomes" id="UP000001218">
    <property type="component" value="Unassembled WGS sequence"/>
</dbReference>
<organism evidence="8 9">
    <name type="scientific">Parabacteroides johnsonii CL02T12C29</name>
    <dbReference type="NCBI Taxonomy" id="999419"/>
    <lineage>
        <taxon>Bacteria</taxon>
        <taxon>Pseudomonadati</taxon>
        <taxon>Bacteroidota</taxon>
        <taxon>Bacteroidia</taxon>
        <taxon>Bacteroidales</taxon>
        <taxon>Tannerellaceae</taxon>
        <taxon>Parabacteroides</taxon>
    </lineage>
</organism>
<comment type="caution">
    <text evidence="8">The sequence shown here is derived from an EMBL/GenBank/DDBJ whole genome shotgun (WGS) entry which is preliminary data.</text>
</comment>
<gene>
    <name evidence="8" type="ORF">HMPREF1077_03117</name>
</gene>
<accession>K5YUW4</accession>
<evidence type="ECO:0000256" key="1">
    <source>
        <dbReference type="ARBA" id="ARBA00000798"/>
    </source>
</evidence>
<dbReference type="Gene3D" id="3.30.870.10">
    <property type="entry name" value="Endonuclease Chain A"/>
    <property type="match status" value="1"/>
</dbReference>
<sequence>MKDYSTKISVSPREKYLKVFFLDDKNADGVKKLLEKLNEVRTVNVTLSESKSHPEKTLTVYSKPMVTIETLMEIVNKAIDGYNSGVVEIQTDIITEVEFHSIEQKIINALNEAQAMIDVCVAWFTNETLQKLLLKKKNEGCKIRVLIDANHTNKKHGVDLTPFDFKEIKASRCGIMHNKFCIIDNNIVIHGSYNWTTNAETKNNEEVSVTKNDVNMASKYTREFNNMWEADI</sequence>
<dbReference type="Pfam" id="PF13091">
    <property type="entry name" value="PLDc_2"/>
    <property type="match status" value="1"/>
</dbReference>
<dbReference type="SUPFAM" id="SSF56024">
    <property type="entry name" value="Phospholipase D/nuclease"/>
    <property type="match status" value="1"/>
</dbReference>
<evidence type="ECO:0000313" key="8">
    <source>
        <dbReference type="EMBL" id="EKN06849.1"/>
    </source>
</evidence>
<dbReference type="HOGENOM" id="CLU_1193956_0_0_10"/>
<dbReference type="PANTHER" id="PTHR43856:SF1">
    <property type="entry name" value="MITOCHONDRIAL CARDIOLIPIN HYDROLASE"/>
    <property type="match status" value="1"/>
</dbReference>
<dbReference type="PROSITE" id="PS50035">
    <property type="entry name" value="PLD"/>
    <property type="match status" value="1"/>
</dbReference>
<reference evidence="8 9" key="1">
    <citation type="submission" date="2012-02" db="EMBL/GenBank/DDBJ databases">
        <title>The Genome Sequence of Parabacteroides johnsonii CL02T12C29.</title>
        <authorList>
            <consortium name="The Broad Institute Genome Sequencing Platform"/>
            <person name="Earl A."/>
            <person name="Ward D."/>
            <person name="Feldgarden M."/>
            <person name="Gevers D."/>
            <person name="Zitomersky N.L."/>
            <person name="Coyne M.J."/>
            <person name="Comstock L.E."/>
            <person name="Young S.K."/>
            <person name="Zeng Q."/>
            <person name="Gargeya S."/>
            <person name="Fitzgerald M."/>
            <person name="Haas B."/>
            <person name="Abouelleil A."/>
            <person name="Alvarado L."/>
            <person name="Arachchi H.M."/>
            <person name="Berlin A."/>
            <person name="Chapman S.B."/>
            <person name="Gearin G."/>
            <person name="Goldberg J."/>
            <person name="Griggs A."/>
            <person name="Gujja S."/>
            <person name="Hansen M."/>
            <person name="Heiman D."/>
            <person name="Howarth C."/>
            <person name="Larimer J."/>
            <person name="Lui A."/>
            <person name="MacDonald P.J.P."/>
            <person name="McCowen C."/>
            <person name="Montmayeur A."/>
            <person name="Murphy C."/>
            <person name="Neiman D."/>
            <person name="Pearson M."/>
            <person name="Priest M."/>
            <person name="Roberts A."/>
            <person name="Saif S."/>
            <person name="Shea T."/>
            <person name="Sisk P."/>
            <person name="Stolte C."/>
            <person name="Sykes S."/>
            <person name="Wortman J."/>
            <person name="Nusbaum C."/>
            <person name="Birren B."/>
        </authorList>
    </citation>
    <scope>NUCLEOTIDE SEQUENCE [LARGE SCALE GENOMIC DNA]</scope>
    <source>
        <strain evidence="8 9">CL02T12C29</strain>
    </source>
</reference>
<evidence type="ECO:0000313" key="9">
    <source>
        <dbReference type="Proteomes" id="UP000001218"/>
    </source>
</evidence>
<dbReference type="GO" id="GO:0004630">
    <property type="term" value="F:phospholipase D activity"/>
    <property type="evidence" value="ECO:0007669"/>
    <property type="project" value="UniProtKB-EC"/>
</dbReference>
<dbReference type="OrthoDB" id="9762009at2"/>
<evidence type="ECO:0000256" key="3">
    <source>
        <dbReference type="ARBA" id="ARBA00012027"/>
    </source>
</evidence>
<keyword evidence="6" id="KW-0443">Lipid metabolism</keyword>
<dbReference type="PANTHER" id="PTHR43856">
    <property type="entry name" value="CARDIOLIPIN HYDROLASE"/>
    <property type="match status" value="1"/>
</dbReference>
<protein>
    <recommendedName>
        <fullName evidence="3">phospholipase D</fullName>
        <ecNumber evidence="3">3.1.4.4</ecNumber>
    </recommendedName>
</protein>